<evidence type="ECO:0000259" key="3">
    <source>
        <dbReference type="Pfam" id="PF17482"/>
    </source>
</evidence>
<evidence type="ECO:0000313" key="5">
    <source>
        <dbReference type="Proteomes" id="UP000250369"/>
    </source>
</evidence>
<comment type="similarity">
    <text evidence="1">Belongs to the myoviridae tail sheath protein family.</text>
</comment>
<dbReference type="Pfam" id="PF17482">
    <property type="entry name" value="Phage_sheath_1C"/>
    <property type="match status" value="1"/>
</dbReference>
<dbReference type="InterPro" id="IPR020287">
    <property type="entry name" value="Tail_sheath_C"/>
</dbReference>
<dbReference type="InterPro" id="IPR052042">
    <property type="entry name" value="Tail_sheath_structural"/>
</dbReference>
<feature type="domain" description="Tail sheath protein subtilisin-like" evidence="2">
    <location>
        <begin position="557"/>
        <end position="705"/>
    </location>
</feature>
<comment type="caution">
    <text evidence="4">The sequence shown here is derived from an EMBL/GenBank/DDBJ whole genome shotgun (WGS) entry which is preliminary data.</text>
</comment>
<evidence type="ECO:0000313" key="4">
    <source>
        <dbReference type="EMBL" id="RAV11460.1"/>
    </source>
</evidence>
<evidence type="ECO:0000256" key="1">
    <source>
        <dbReference type="ARBA" id="ARBA00008005"/>
    </source>
</evidence>
<dbReference type="AlphaFoldDB" id="A0A329LW71"/>
<feature type="domain" description="Tail sheath protein C-terminal" evidence="3">
    <location>
        <begin position="706"/>
        <end position="811"/>
    </location>
</feature>
<gene>
    <name evidence="4" type="ORF">DQG23_36040</name>
</gene>
<dbReference type="Gene3D" id="3.40.50.11780">
    <property type="match status" value="2"/>
</dbReference>
<sequence length="823" mass="90253">MPEYLSPGVYVEEIELGSKPIEGVSTSTAGFLGETERGPTTPRLITSWLSYQRIYGGLMADNQYLPFAVQGFFDNGGKRCYIGRIVKAGADPAELGLKTNGSNALTVKAIGEGVWGNRIAVLLEPASIKGFKISVFYWRNELPKELFNPVKDTKTTPRPSITEVFDNVKVDITSPDYYETKVNGISNLIVLSKMGSDSGSEPDPFFDDKVNEGTAAGIVKNKIILDAAASTEKDAYIDMFIEIIDGTGKGQRKIITAYDGTNKSLTVDTDWATLPANDSQYMIEKTITIGQADSGAADTIKLAPADTSPKNDAYKDMTITITAGTGVGERKTIISYEETNNTATVDSNWATPPDNTSNYQIVTKEIEGLAAGAPSNTILLDAAASPDNDAYKNMSIEIIDGTGKGQKKKITAYDGTKRAASVDSDWATSPKADSQYQIINRSLIAYLHDGTDTFTLEGKADSGTATTIKLDTNASTTNDFYNGMSIKIIDGTGKDQVRKMKAYDGTNTTATIEPNWSTPPSADSKYRIVNDTPLFLADFTREDSSKPNRKGLAGFTEIDEISIVYSPNSQDVDGLTYKLIEHCEAKRRFAIIDSKIGMSNIDDIKPRDDYDKPNAAFYYPWIKIVHPTGGTRITIPPGGHIAGIFARSDTERGVHKAPANEIVNGAVELEFQTTQQEQDILNPRGVNVIRAFPGRGIRVWGARTLSSDSSWKYINVRRLFNFLEQSIDQSTQWVVFEPNDEKLWARVRRSVNEFLTRVWRDGALMGTKQEQAFFVRVDDSTMTKDDINNGRLIVLIGVAPVKPAEFVIFRIAQVSSGLEINEA</sequence>
<reference evidence="4 5" key="1">
    <citation type="journal article" date="2009" name="Int. J. Syst. Evol. Microbiol.">
        <title>Paenibacillus contaminans sp. nov., isolated from a contaminated laboratory plate.</title>
        <authorList>
            <person name="Chou J.H."/>
            <person name="Lee J.H."/>
            <person name="Lin M.C."/>
            <person name="Chang P.S."/>
            <person name="Arun A.B."/>
            <person name="Young C.C."/>
            <person name="Chen W.M."/>
        </authorList>
    </citation>
    <scope>NUCLEOTIDE SEQUENCE [LARGE SCALE GENOMIC DNA]</scope>
    <source>
        <strain evidence="4 5">CKOBP-6</strain>
    </source>
</reference>
<dbReference type="InterPro" id="IPR035089">
    <property type="entry name" value="Phage_sheath_subtilisin"/>
</dbReference>
<dbReference type="RefSeq" id="WP_113035890.1">
    <property type="nucleotide sequence ID" value="NZ_QMFB01000037.1"/>
</dbReference>
<dbReference type="Pfam" id="PF04984">
    <property type="entry name" value="Phage_sheath_1"/>
    <property type="match status" value="1"/>
</dbReference>
<dbReference type="PANTHER" id="PTHR35861:SF1">
    <property type="entry name" value="PHAGE TAIL SHEATH PROTEIN"/>
    <property type="match status" value="1"/>
</dbReference>
<keyword evidence="5" id="KW-1185">Reference proteome</keyword>
<evidence type="ECO:0000259" key="2">
    <source>
        <dbReference type="Pfam" id="PF04984"/>
    </source>
</evidence>
<organism evidence="4 5">
    <name type="scientific">Paenibacillus contaminans</name>
    <dbReference type="NCBI Taxonomy" id="450362"/>
    <lineage>
        <taxon>Bacteria</taxon>
        <taxon>Bacillati</taxon>
        <taxon>Bacillota</taxon>
        <taxon>Bacilli</taxon>
        <taxon>Bacillales</taxon>
        <taxon>Paenibacillaceae</taxon>
        <taxon>Paenibacillus</taxon>
    </lineage>
</organism>
<accession>A0A329LW71</accession>
<dbReference type="PANTHER" id="PTHR35861">
    <property type="match status" value="1"/>
</dbReference>
<name>A0A329LW71_9BACL</name>
<dbReference type="Proteomes" id="UP000250369">
    <property type="component" value="Unassembled WGS sequence"/>
</dbReference>
<protein>
    <submittedName>
        <fullName evidence="4">Phage tail protein</fullName>
    </submittedName>
</protein>
<dbReference type="EMBL" id="QMFB01000037">
    <property type="protein sequence ID" value="RAV11460.1"/>
    <property type="molecule type" value="Genomic_DNA"/>
</dbReference>
<proteinExistence type="inferred from homology"/>